<protein>
    <recommendedName>
        <fullName evidence="1">WLM domain-containing protein</fullName>
    </recommendedName>
</protein>
<dbReference type="OrthoDB" id="49605at2759"/>
<dbReference type="PANTHER" id="PTHR47795:SF1">
    <property type="entry name" value="DNA-DEPENDENT METALLOPROTEASE WSS1 HOMOLOG 2"/>
    <property type="match status" value="1"/>
</dbReference>
<feature type="domain" description="WLM" evidence="1">
    <location>
        <begin position="141"/>
        <end position="318"/>
    </location>
</feature>
<dbReference type="Proteomes" id="UP000751190">
    <property type="component" value="Unassembled WGS sequence"/>
</dbReference>
<dbReference type="AlphaFoldDB" id="A0A8J5X625"/>
<reference evidence="2" key="1">
    <citation type="submission" date="2021-05" db="EMBL/GenBank/DDBJ databases">
        <title>The genome of the haptophyte Pavlova lutheri (Diacronema luteri, Pavlovales) - a model for lipid biosynthesis in eukaryotic algae.</title>
        <authorList>
            <person name="Hulatt C.J."/>
            <person name="Posewitz M.C."/>
        </authorList>
    </citation>
    <scope>NUCLEOTIDE SEQUENCE</scope>
    <source>
        <strain evidence="2">NIVA-4/92</strain>
    </source>
</reference>
<sequence>MNLGSCASPVQTMMSAGGESGGLQLLYRGRNHGVARASALADLVDEARAVFGLAGHDIRLLHGGKRLTADSPLGALSGKVMVMATLPSATSDMNAARADPTVRGFDAEDRAEAQRRTQAVELLAHKSAAWQSGQDARYRFSRIEPISYQSFGVRPGSSTPHAFAARELLEKLAADPGVVACMRARELVVGTLGEMDPIDDRLMLAKRGEGGDLLGYNTNGGMRIDVKLRTDDLSGFMPYPRLAETLLHELCHNWVGPHNRLFWTLFAQMRVEYLHEHFRLAASGTLVGGQTTAALAGVRADCEAGPALIAAAVLRGIAQEVSPQMAHALEPAVREHLSVVQRESGGALAGRVLGGIARAVAAEGGGLSAAAGGDRDDAVSALDPRAAAAAAAEARARAAAAGERGKRGGA</sequence>
<name>A0A8J5X625_DIALT</name>
<dbReference type="PROSITE" id="PS51397">
    <property type="entry name" value="WLM"/>
    <property type="match status" value="1"/>
</dbReference>
<proteinExistence type="predicted"/>
<evidence type="ECO:0000259" key="1">
    <source>
        <dbReference type="PROSITE" id="PS51397"/>
    </source>
</evidence>
<gene>
    <name evidence="2" type="ORF">KFE25_008436</name>
</gene>
<comment type="caution">
    <text evidence="2">The sequence shown here is derived from an EMBL/GenBank/DDBJ whole genome shotgun (WGS) entry which is preliminary data.</text>
</comment>
<evidence type="ECO:0000313" key="3">
    <source>
        <dbReference type="Proteomes" id="UP000751190"/>
    </source>
</evidence>
<dbReference type="EMBL" id="JAGTXO010000049">
    <property type="protein sequence ID" value="KAG8458639.1"/>
    <property type="molecule type" value="Genomic_DNA"/>
</dbReference>
<dbReference type="Pfam" id="PF08325">
    <property type="entry name" value="WLM"/>
    <property type="match status" value="1"/>
</dbReference>
<accession>A0A8J5X625</accession>
<keyword evidence="3" id="KW-1185">Reference proteome</keyword>
<dbReference type="InterPro" id="IPR013536">
    <property type="entry name" value="WLM_dom"/>
</dbReference>
<organism evidence="2 3">
    <name type="scientific">Diacronema lutheri</name>
    <name type="common">Unicellular marine alga</name>
    <name type="synonym">Monochrysis lutheri</name>
    <dbReference type="NCBI Taxonomy" id="2081491"/>
    <lineage>
        <taxon>Eukaryota</taxon>
        <taxon>Haptista</taxon>
        <taxon>Haptophyta</taxon>
        <taxon>Pavlovophyceae</taxon>
        <taxon>Pavlovales</taxon>
        <taxon>Pavlovaceae</taxon>
        <taxon>Diacronema</taxon>
    </lineage>
</organism>
<dbReference type="PANTHER" id="PTHR47795">
    <property type="entry name" value="UBIQUITIN AND WLM DOMAIN-CONTAINING METALLOPROTEASE SPCC1442.07C"/>
    <property type="match status" value="1"/>
</dbReference>
<evidence type="ECO:0000313" key="2">
    <source>
        <dbReference type="EMBL" id="KAG8458639.1"/>
    </source>
</evidence>